<dbReference type="SUPFAM" id="SSF48371">
    <property type="entry name" value="ARM repeat"/>
    <property type="match status" value="1"/>
</dbReference>
<evidence type="ECO:0000313" key="1">
    <source>
        <dbReference type="EMBL" id="KAH9308496.1"/>
    </source>
</evidence>
<feature type="non-terminal residue" evidence="1">
    <location>
        <position position="89"/>
    </location>
</feature>
<keyword evidence="2" id="KW-1185">Reference proteome</keyword>
<gene>
    <name evidence="1" type="ORF">KI387_036407</name>
</gene>
<dbReference type="PANTHER" id="PTHR45958:SF5">
    <property type="entry name" value="RING-TYPE E3 UBIQUITIN TRANSFERASE"/>
    <property type="match status" value="1"/>
</dbReference>
<dbReference type="Proteomes" id="UP000824469">
    <property type="component" value="Unassembled WGS sequence"/>
</dbReference>
<feature type="non-terminal residue" evidence="1">
    <location>
        <position position="1"/>
    </location>
</feature>
<dbReference type="InterPro" id="IPR052608">
    <property type="entry name" value="U-box_domain_protein"/>
</dbReference>
<organism evidence="1 2">
    <name type="scientific">Taxus chinensis</name>
    <name type="common">Chinese yew</name>
    <name type="synonym">Taxus wallichiana var. chinensis</name>
    <dbReference type="NCBI Taxonomy" id="29808"/>
    <lineage>
        <taxon>Eukaryota</taxon>
        <taxon>Viridiplantae</taxon>
        <taxon>Streptophyta</taxon>
        <taxon>Embryophyta</taxon>
        <taxon>Tracheophyta</taxon>
        <taxon>Spermatophyta</taxon>
        <taxon>Pinopsida</taxon>
        <taxon>Pinidae</taxon>
        <taxon>Conifers II</taxon>
        <taxon>Cupressales</taxon>
        <taxon>Taxaceae</taxon>
        <taxon>Taxus</taxon>
    </lineage>
</organism>
<dbReference type="Gene3D" id="1.25.10.10">
    <property type="entry name" value="Leucine-rich Repeat Variant"/>
    <property type="match status" value="1"/>
</dbReference>
<sequence length="89" mass="9777">CILLLSQPIRLTPEDTCAVQDARELLNILSNDNQNVVQMAEANYFKPLLKCLSEGSDMTKILMASALARMELMDQSKAALGHEGAIFPL</sequence>
<dbReference type="AlphaFoldDB" id="A0AA38KSM4"/>
<accession>A0AA38KSM4</accession>
<dbReference type="PANTHER" id="PTHR45958">
    <property type="entry name" value="RING-TYPE E3 UBIQUITIN TRANSFERASE"/>
    <property type="match status" value="1"/>
</dbReference>
<reference evidence="1 2" key="1">
    <citation type="journal article" date="2021" name="Nat. Plants">
        <title>The Taxus genome provides insights into paclitaxel biosynthesis.</title>
        <authorList>
            <person name="Xiong X."/>
            <person name="Gou J."/>
            <person name="Liao Q."/>
            <person name="Li Y."/>
            <person name="Zhou Q."/>
            <person name="Bi G."/>
            <person name="Li C."/>
            <person name="Du R."/>
            <person name="Wang X."/>
            <person name="Sun T."/>
            <person name="Guo L."/>
            <person name="Liang H."/>
            <person name="Lu P."/>
            <person name="Wu Y."/>
            <person name="Zhang Z."/>
            <person name="Ro D.K."/>
            <person name="Shang Y."/>
            <person name="Huang S."/>
            <person name="Yan J."/>
        </authorList>
    </citation>
    <scope>NUCLEOTIDE SEQUENCE [LARGE SCALE GENOMIC DNA]</scope>
    <source>
        <strain evidence="1">Ta-2019</strain>
    </source>
</reference>
<dbReference type="InterPro" id="IPR011989">
    <property type="entry name" value="ARM-like"/>
</dbReference>
<name>A0AA38KSM4_TAXCH</name>
<protein>
    <submittedName>
        <fullName evidence="1">Uncharacterized protein</fullName>
    </submittedName>
</protein>
<comment type="caution">
    <text evidence="1">The sequence shown here is derived from an EMBL/GenBank/DDBJ whole genome shotgun (WGS) entry which is preliminary data.</text>
</comment>
<dbReference type="EMBL" id="JAHRHJ020000007">
    <property type="protein sequence ID" value="KAH9308496.1"/>
    <property type="molecule type" value="Genomic_DNA"/>
</dbReference>
<evidence type="ECO:0000313" key="2">
    <source>
        <dbReference type="Proteomes" id="UP000824469"/>
    </source>
</evidence>
<dbReference type="InterPro" id="IPR016024">
    <property type="entry name" value="ARM-type_fold"/>
</dbReference>
<proteinExistence type="predicted"/>